<protein>
    <recommendedName>
        <fullName evidence="3">Coenzyme A biosynthesis bifunctional protein CoaBC</fullName>
    </recommendedName>
    <alternativeName>
        <fullName evidence="3">DNA/pantothenate metabolism flavoprotein</fullName>
    </alternativeName>
    <alternativeName>
        <fullName evidence="3">Phosphopantothenoylcysteine synthetase/decarboxylase</fullName>
        <shortName evidence="3">PPCS-PPCDC</shortName>
    </alternativeName>
    <domain>
        <recommendedName>
            <fullName evidence="3">Phosphopantothenoylcysteine decarboxylase</fullName>
            <shortName evidence="3">PPC decarboxylase</shortName>
            <shortName evidence="3">PPC-DC</shortName>
            <ecNumber evidence="3">4.1.1.36</ecNumber>
        </recommendedName>
        <alternativeName>
            <fullName evidence="3">CoaC</fullName>
        </alternativeName>
    </domain>
    <domain>
        <recommendedName>
            <fullName evidence="3">Phosphopantothenate--cysteine ligase</fullName>
            <ecNumber evidence="3">6.3.2.5</ecNumber>
        </recommendedName>
        <alternativeName>
            <fullName evidence="3">CoaB</fullName>
        </alternativeName>
        <alternativeName>
            <fullName evidence="3">Phosphopantothenoylcysteine synthetase</fullName>
            <shortName evidence="3">PPC synthetase</shortName>
            <shortName evidence="3">PPC-S</shortName>
        </alternativeName>
    </domain>
</protein>
<feature type="binding site" evidence="3">
    <location>
        <position position="347"/>
    </location>
    <ligand>
        <name>CTP</name>
        <dbReference type="ChEBI" id="CHEBI:37563"/>
    </ligand>
</feature>
<reference evidence="7 8" key="1">
    <citation type="submission" date="2017-07" db="EMBL/GenBank/DDBJ databases">
        <title>Bifidobacterium novel species.</title>
        <authorList>
            <person name="Lugli G.A."/>
            <person name="Milani C."/>
            <person name="Duranti S."/>
            <person name="Mangifesta M."/>
        </authorList>
    </citation>
    <scope>NUCLEOTIDE SEQUENCE [LARGE SCALE GENOMIC DNA]</scope>
    <source>
        <strain evidence="8">Uis1B</strain>
    </source>
</reference>
<keyword evidence="1 3" id="KW-0210">Decarboxylase</keyword>
<dbReference type="GO" id="GO:0071513">
    <property type="term" value="C:phosphopantothenoylcysteine decarboxylase complex"/>
    <property type="evidence" value="ECO:0007669"/>
    <property type="project" value="TreeGrafter"/>
</dbReference>
<dbReference type="AlphaFoldDB" id="A0A2N5JAT7"/>
<sequence>MSASDSTASMTTRHPHPDADENERVRPRHVLLGVTGSIAAFKACQLASDLTKRGHEVRVMMTAAATRFVGPITFDSLTHTPTRTAMFPETEYVSTTDASGNTRLGISHIADAKWADIVVIAPATANVIAKFASGIADDYLTSTVLAATCPKLVCPAMNVHMYENLATQRNIGECRELGFRFVEPATGLLACEDVGKGRLADLPDIEQAIDAVLAEDPAGDNTEHAGEASPETGNTESPTVESAAIESTGATAPLAGLNVLITAGPTQEPLDPIRYLTNHSTGKMGYALAEAARDMGATVTLVSGPVALDAPAGVRIDRVTTAQEMFEAVSSHFPEADLTVMAAAVGDFRPVNAASEKIKKHGRTTLELELTANPDILAWAGSRKRTDGSQVICGFAMETQHLIENAAKKLLEKHCDMLVANNLREPGAGFATDTNVVTILTPTDEQTADIEQLSRMPKRRLAGEILNRLNSLRAQVPQTVRTVGLNQRSEPTVATTTNAENHNAHNVCP</sequence>
<evidence type="ECO:0000256" key="2">
    <source>
        <dbReference type="ARBA" id="ARBA00023239"/>
    </source>
</evidence>
<comment type="caution">
    <text evidence="7">The sequence shown here is derived from an EMBL/GenBank/DDBJ whole genome shotgun (WGS) entry which is preliminary data.</text>
</comment>
<feature type="binding site" evidence="3">
    <location>
        <position position="357"/>
    </location>
    <ligand>
        <name>CTP</name>
        <dbReference type="ChEBI" id="CHEBI:37563"/>
    </ligand>
</feature>
<comment type="cofactor">
    <cofactor evidence="3">
        <name>Mg(2+)</name>
        <dbReference type="ChEBI" id="CHEBI:18420"/>
    </cofactor>
</comment>
<dbReference type="GO" id="GO:0004632">
    <property type="term" value="F:phosphopantothenate--cysteine ligase activity"/>
    <property type="evidence" value="ECO:0007669"/>
    <property type="project" value="UniProtKB-UniRule"/>
</dbReference>
<keyword evidence="8" id="KW-1185">Reference proteome</keyword>
<comment type="caution">
    <text evidence="3">Lacks conserved residue(s) required for the propagation of feature annotation.</text>
</comment>
<dbReference type="Proteomes" id="UP000235050">
    <property type="component" value="Unassembled WGS sequence"/>
</dbReference>
<dbReference type="PANTHER" id="PTHR14359:SF6">
    <property type="entry name" value="PHOSPHOPANTOTHENOYLCYSTEINE DECARBOXYLASE"/>
    <property type="match status" value="1"/>
</dbReference>
<evidence type="ECO:0000256" key="4">
    <source>
        <dbReference type="SAM" id="MobiDB-lite"/>
    </source>
</evidence>
<dbReference type="GO" id="GO:0046872">
    <property type="term" value="F:metal ion binding"/>
    <property type="evidence" value="ECO:0007669"/>
    <property type="project" value="UniProtKB-KW"/>
</dbReference>
<dbReference type="InterPro" id="IPR003382">
    <property type="entry name" value="Flavoprotein"/>
</dbReference>
<feature type="active site" description="Proton donor" evidence="3">
    <location>
        <position position="191"/>
    </location>
</feature>
<gene>
    <name evidence="3" type="primary">coaBC</name>
    <name evidence="7" type="ORF">Uis1B_0840</name>
</gene>
<feature type="compositionally biased region" description="Low complexity" evidence="4">
    <location>
        <begin position="1"/>
        <end position="12"/>
    </location>
</feature>
<proteinExistence type="inferred from homology"/>
<evidence type="ECO:0000256" key="1">
    <source>
        <dbReference type="ARBA" id="ARBA00022793"/>
    </source>
</evidence>
<dbReference type="Gene3D" id="3.40.50.1950">
    <property type="entry name" value="Flavin prenyltransferase-like"/>
    <property type="match status" value="1"/>
</dbReference>
<feature type="region of interest" description="Phosphopantothenoylcysteine decarboxylase" evidence="3">
    <location>
        <begin position="1"/>
        <end position="258"/>
    </location>
</feature>
<keyword evidence="2 3" id="KW-0456">Lyase</keyword>
<dbReference type="GO" id="GO:0010181">
    <property type="term" value="F:FMN binding"/>
    <property type="evidence" value="ECO:0007669"/>
    <property type="project" value="UniProtKB-UniRule"/>
</dbReference>
<comment type="cofactor">
    <cofactor evidence="3">
        <name>FMN</name>
        <dbReference type="ChEBI" id="CHEBI:58210"/>
    </cofactor>
    <text evidence="3">Binds 1 FMN per subunit.</text>
</comment>
<feature type="binding site" evidence="3">
    <location>
        <position position="395"/>
    </location>
    <ligand>
        <name>CTP</name>
        <dbReference type="ChEBI" id="CHEBI:37563"/>
    </ligand>
</feature>
<feature type="region of interest" description="Disordered" evidence="4">
    <location>
        <begin position="1"/>
        <end position="26"/>
    </location>
</feature>
<dbReference type="InterPro" id="IPR035929">
    <property type="entry name" value="CoaB-like_sf"/>
</dbReference>
<keyword evidence="3" id="KW-0479">Metal-binding</keyword>
<feature type="domain" description="Flavoprotein" evidence="5">
    <location>
        <begin position="29"/>
        <end position="210"/>
    </location>
</feature>
<organism evidence="7 8">
    <name type="scientific">Bifidobacterium margollesii</name>
    <dbReference type="NCBI Taxonomy" id="2020964"/>
    <lineage>
        <taxon>Bacteria</taxon>
        <taxon>Bacillati</taxon>
        <taxon>Actinomycetota</taxon>
        <taxon>Actinomycetes</taxon>
        <taxon>Bifidobacteriales</taxon>
        <taxon>Bifidobacteriaceae</taxon>
        <taxon>Bifidobacterium</taxon>
    </lineage>
</organism>
<keyword evidence="3" id="KW-0436">Ligase</keyword>
<keyword evidence="3" id="KW-0288">FMN</keyword>
<dbReference type="EC" id="4.1.1.36" evidence="3"/>
<comment type="similarity">
    <text evidence="3">In the N-terminal section; belongs to the HFCD (homo-oligomeric flavin containing Cys decarboxylase) superfamily.</text>
</comment>
<dbReference type="PANTHER" id="PTHR14359">
    <property type="entry name" value="HOMO-OLIGOMERIC FLAVIN CONTAINING CYS DECARBOXYLASE FAMILY"/>
    <property type="match status" value="1"/>
</dbReference>
<comment type="catalytic activity">
    <reaction evidence="3">
        <text>(R)-4'-phosphopantothenate + L-cysteine + CTP = N-[(R)-4-phosphopantothenoyl]-L-cysteine + CMP + diphosphate + H(+)</text>
        <dbReference type="Rhea" id="RHEA:19397"/>
        <dbReference type="ChEBI" id="CHEBI:10986"/>
        <dbReference type="ChEBI" id="CHEBI:15378"/>
        <dbReference type="ChEBI" id="CHEBI:33019"/>
        <dbReference type="ChEBI" id="CHEBI:35235"/>
        <dbReference type="ChEBI" id="CHEBI:37563"/>
        <dbReference type="ChEBI" id="CHEBI:59458"/>
        <dbReference type="ChEBI" id="CHEBI:60377"/>
        <dbReference type="EC" id="6.3.2.5"/>
    </reaction>
</comment>
<dbReference type="EMBL" id="NMWU01000012">
    <property type="protein sequence ID" value="PLS31324.1"/>
    <property type="molecule type" value="Genomic_DNA"/>
</dbReference>
<dbReference type="Pfam" id="PF04127">
    <property type="entry name" value="DFP"/>
    <property type="match status" value="1"/>
</dbReference>
<comment type="catalytic activity">
    <reaction evidence="3">
        <text>N-[(R)-4-phosphopantothenoyl]-L-cysteine + H(+) = (R)-4'-phosphopantetheine + CO2</text>
        <dbReference type="Rhea" id="RHEA:16793"/>
        <dbReference type="ChEBI" id="CHEBI:15378"/>
        <dbReference type="ChEBI" id="CHEBI:16526"/>
        <dbReference type="ChEBI" id="CHEBI:59458"/>
        <dbReference type="ChEBI" id="CHEBI:61723"/>
        <dbReference type="EC" id="4.1.1.36"/>
    </reaction>
</comment>
<dbReference type="GO" id="GO:0015937">
    <property type="term" value="P:coenzyme A biosynthetic process"/>
    <property type="evidence" value="ECO:0007669"/>
    <property type="project" value="UniProtKB-UniRule"/>
</dbReference>
<dbReference type="Pfam" id="PF02441">
    <property type="entry name" value="Flavoprotein"/>
    <property type="match status" value="1"/>
</dbReference>
<evidence type="ECO:0000313" key="8">
    <source>
        <dbReference type="Proteomes" id="UP000235050"/>
    </source>
</evidence>
<dbReference type="GO" id="GO:0004633">
    <property type="term" value="F:phosphopantothenoylcysteine decarboxylase activity"/>
    <property type="evidence" value="ECO:0007669"/>
    <property type="project" value="UniProtKB-UniRule"/>
</dbReference>
<keyword evidence="3" id="KW-0285">Flavoprotein</keyword>
<feature type="binding site" evidence="3">
    <location>
        <begin position="374"/>
        <end position="377"/>
    </location>
    <ligand>
        <name>CTP</name>
        <dbReference type="ChEBI" id="CHEBI:37563"/>
    </ligand>
</feature>
<dbReference type="InterPro" id="IPR036551">
    <property type="entry name" value="Flavin_trans-like"/>
</dbReference>
<feature type="compositionally biased region" description="Basic and acidic residues" evidence="4">
    <location>
        <begin position="15"/>
        <end position="25"/>
    </location>
</feature>
<dbReference type="InterPro" id="IPR007085">
    <property type="entry name" value="DNA/pantothenate-metab_flavo_C"/>
</dbReference>
<comment type="function">
    <text evidence="3">Catalyzes two sequential steps in the biosynthesis of coenzyme A. In the first step cysteine is conjugated to 4'-phosphopantothenate to form 4-phosphopantothenoylcysteine. In the second step the latter compound is decarboxylated to form 4'-phosphopantotheine.</text>
</comment>
<keyword evidence="3" id="KW-0511">Multifunctional enzyme</keyword>
<feature type="region of interest" description="Disordered" evidence="4">
    <location>
        <begin position="218"/>
        <end position="244"/>
    </location>
</feature>
<feature type="region of interest" description="Phosphopantothenate--cysteine ligase" evidence="3">
    <location>
        <begin position="259"/>
        <end position="509"/>
    </location>
</feature>
<dbReference type="Gene3D" id="3.40.50.10300">
    <property type="entry name" value="CoaB-like"/>
    <property type="match status" value="1"/>
</dbReference>
<dbReference type="InterPro" id="IPR005252">
    <property type="entry name" value="CoaBC"/>
</dbReference>
<comment type="pathway">
    <text evidence="3">Cofactor biosynthesis; coenzyme A biosynthesis; CoA from (R)-pantothenate: step 3/5.</text>
</comment>
<evidence type="ECO:0000259" key="5">
    <source>
        <dbReference type="Pfam" id="PF02441"/>
    </source>
</evidence>
<feature type="compositionally biased region" description="Polar residues" evidence="4">
    <location>
        <begin position="231"/>
        <end position="240"/>
    </location>
</feature>
<evidence type="ECO:0000256" key="3">
    <source>
        <dbReference type="HAMAP-Rule" id="MF_02225"/>
    </source>
</evidence>
<keyword evidence="3" id="KW-0460">Magnesium</keyword>
<dbReference type="SUPFAM" id="SSF52507">
    <property type="entry name" value="Homo-oligomeric flavin-containing Cys decarboxylases, HFCD"/>
    <property type="match status" value="1"/>
</dbReference>
<dbReference type="UniPathway" id="UPA00241">
    <property type="reaction ID" value="UER00353"/>
</dbReference>
<dbReference type="SUPFAM" id="SSF102645">
    <property type="entry name" value="CoaB-like"/>
    <property type="match status" value="1"/>
</dbReference>
<comment type="similarity">
    <text evidence="3">In the C-terminal section; belongs to the PPC synthetase family.</text>
</comment>
<evidence type="ECO:0000259" key="6">
    <source>
        <dbReference type="Pfam" id="PF04127"/>
    </source>
</evidence>
<comment type="pathway">
    <text evidence="3">Cofactor biosynthesis; coenzyme A biosynthesis; CoA from (R)-pantothenate: step 2/5.</text>
</comment>
<evidence type="ECO:0000313" key="7">
    <source>
        <dbReference type="EMBL" id="PLS31324.1"/>
    </source>
</evidence>
<feature type="binding site" evidence="3">
    <location>
        <position position="409"/>
    </location>
    <ligand>
        <name>CTP</name>
        <dbReference type="ChEBI" id="CHEBI:37563"/>
    </ligand>
</feature>
<dbReference type="GO" id="GO:0015941">
    <property type="term" value="P:pantothenate catabolic process"/>
    <property type="evidence" value="ECO:0007669"/>
    <property type="project" value="InterPro"/>
</dbReference>
<name>A0A2N5JAT7_9BIFI</name>
<feature type="domain" description="DNA/pantothenate metabolism flavoprotein C-terminal" evidence="6">
    <location>
        <begin position="254"/>
        <end position="470"/>
    </location>
</feature>
<dbReference type="HAMAP" id="MF_02225">
    <property type="entry name" value="CoaBC"/>
    <property type="match status" value="1"/>
</dbReference>
<feature type="binding site" evidence="3">
    <location>
        <position position="413"/>
    </location>
    <ligand>
        <name>CTP</name>
        <dbReference type="ChEBI" id="CHEBI:37563"/>
    </ligand>
</feature>
<dbReference type="EC" id="6.3.2.5" evidence="3"/>
<accession>A0A2N5JAT7</accession>